<dbReference type="EMBL" id="QZKU01000139">
    <property type="protein sequence ID" value="RJP14968.1"/>
    <property type="molecule type" value="Genomic_DNA"/>
</dbReference>
<reference evidence="8 9" key="1">
    <citation type="journal article" date="2017" name="ISME J.">
        <title>Energy and carbon metabolisms in a deep terrestrial subsurface fluid microbial community.</title>
        <authorList>
            <person name="Momper L."/>
            <person name="Jungbluth S.P."/>
            <person name="Lee M.D."/>
            <person name="Amend J.P."/>
        </authorList>
    </citation>
    <scope>NUCLEOTIDE SEQUENCE [LARGE SCALE GENOMIC DNA]</scope>
    <source>
        <strain evidence="8">SURF_5</strain>
    </source>
</reference>
<evidence type="ECO:0000256" key="5">
    <source>
        <dbReference type="ARBA" id="ARBA00024934"/>
    </source>
</evidence>
<evidence type="ECO:0000256" key="2">
    <source>
        <dbReference type="ARBA" id="ARBA00009677"/>
    </source>
</evidence>
<comment type="function">
    <text evidence="5 6">Structural component of flagellum, the bacterial motility apparatus. Part of the rod structure of flagellar basal body.</text>
</comment>
<evidence type="ECO:0000259" key="7">
    <source>
        <dbReference type="Pfam" id="PF00460"/>
    </source>
</evidence>
<keyword evidence="4 6" id="KW-0975">Bacterial flagellum</keyword>
<dbReference type="Pfam" id="PF00460">
    <property type="entry name" value="Flg_bb_rod"/>
    <property type="match status" value="1"/>
</dbReference>
<dbReference type="PANTHER" id="PTHR30435:SF12">
    <property type="entry name" value="FLAGELLAR BASAL BODY ROD PROTEIN FLGB"/>
    <property type="match status" value="1"/>
</dbReference>
<dbReference type="PANTHER" id="PTHR30435">
    <property type="entry name" value="FLAGELLAR PROTEIN"/>
    <property type="match status" value="1"/>
</dbReference>
<comment type="caution">
    <text evidence="8">The sequence shown here is derived from an EMBL/GenBank/DDBJ whole genome shotgun (WGS) entry which is preliminary data.</text>
</comment>
<dbReference type="InterPro" id="IPR006300">
    <property type="entry name" value="FlgB"/>
</dbReference>
<evidence type="ECO:0000256" key="4">
    <source>
        <dbReference type="ARBA" id="ARBA00023143"/>
    </source>
</evidence>
<evidence type="ECO:0000256" key="1">
    <source>
        <dbReference type="ARBA" id="ARBA00004117"/>
    </source>
</evidence>
<evidence type="ECO:0000313" key="9">
    <source>
        <dbReference type="Proteomes" id="UP000265882"/>
    </source>
</evidence>
<dbReference type="Proteomes" id="UP000265882">
    <property type="component" value="Unassembled WGS sequence"/>
</dbReference>
<comment type="subcellular location">
    <subcellularLocation>
        <location evidence="1 6">Bacterial flagellum basal body</location>
    </subcellularLocation>
</comment>
<dbReference type="GO" id="GO:0071978">
    <property type="term" value="P:bacterial-type flagellum-dependent swarming motility"/>
    <property type="evidence" value="ECO:0007669"/>
    <property type="project" value="TreeGrafter"/>
</dbReference>
<dbReference type="PIRSF" id="PIRSF002889">
    <property type="entry name" value="Rod_FlgB"/>
    <property type="match status" value="1"/>
</dbReference>
<keyword evidence="8" id="KW-0282">Flagellum</keyword>
<comment type="similarity">
    <text evidence="2 6">Belongs to the flagella basal body rod proteins family.</text>
</comment>
<keyword evidence="8" id="KW-0966">Cell projection</keyword>
<name>A0A3A4MYH2_ABYX5</name>
<dbReference type="AlphaFoldDB" id="A0A3A4MYH2"/>
<dbReference type="GO" id="GO:0030694">
    <property type="term" value="C:bacterial-type flagellum basal body, rod"/>
    <property type="evidence" value="ECO:0007669"/>
    <property type="project" value="InterPro"/>
</dbReference>
<keyword evidence="8" id="KW-0969">Cilium</keyword>
<organism evidence="8 9">
    <name type="scientific">Abyssobacteria bacterium (strain SURF_5)</name>
    <dbReference type="NCBI Taxonomy" id="2093360"/>
    <lineage>
        <taxon>Bacteria</taxon>
        <taxon>Pseudomonadati</taxon>
        <taxon>Candidatus Hydrogenedentota</taxon>
        <taxon>Candidatus Abyssobacteria</taxon>
    </lineage>
</organism>
<feature type="domain" description="Flagellar basal body rod protein N-terminal" evidence="7">
    <location>
        <begin position="21"/>
        <end position="37"/>
    </location>
</feature>
<evidence type="ECO:0000256" key="3">
    <source>
        <dbReference type="ARBA" id="ARBA00014376"/>
    </source>
</evidence>
<proteinExistence type="inferred from homology"/>
<accession>A0A3A4MYH2</accession>
<evidence type="ECO:0000313" key="8">
    <source>
        <dbReference type="EMBL" id="RJP14968.1"/>
    </source>
</evidence>
<dbReference type="NCBIfam" id="TIGR01396">
    <property type="entry name" value="FlgB"/>
    <property type="match status" value="1"/>
</dbReference>
<gene>
    <name evidence="8" type="primary">flgB</name>
    <name evidence="8" type="ORF">C4520_20555</name>
</gene>
<sequence>MSTSEVTTILEHVLGVLEASQRVLANNVANANTPNFTPTRISFADSLRQAMQSSGSISLRVTSPGHIRQPSARPALVTAADDYAAGRTDESKFDVDREMVEVLKNSSSYDVFSSILRGRYQQVRDVLRMP</sequence>
<dbReference type="InterPro" id="IPR001444">
    <property type="entry name" value="Flag_bb_rod_N"/>
</dbReference>
<protein>
    <recommendedName>
        <fullName evidence="3 6">Flagellar basal body rod protein FlgB</fullName>
    </recommendedName>
</protein>
<comment type="subunit">
    <text evidence="6">The basal body constitutes a major portion of the flagellar organelle and consists of a number of rings mounted on a central rod.</text>
</comment>
<evidence type="ECO:0000256" key="6">
    <source>
        <dbReference type="PIRNR" id="PIRNR002889"/>
    </source>
</evidence>